<dbReference type="EMBL" id="CP038865">
    <property type="protein sequence ID" value="QCA29436.1"/>
    <property type="molecule type" value="Genomic_DNA"/>
</dbReference>
<protein>
    <recommendedName>
        <fullName evidence="3">Mga helix-turn-helix domain-containing protein</fullName>
    </recommendedName>
</protein>
<dbReference type="EMBL" id="SRHU01000019">
    <property type="protein sequence ID" value="TFZ41556.1"/>
    <property type="molecule type" value="Genomic_DNA"/>
</dbReference>
<keyword evidence="1" id="KW-0805">Transcription regulation</keyword>
<evidence type="ECO:0000313" key="6">
    <source>
        <dbReference type="Proteomes" id="UP000296883"/>
    </source>
</evidence>
<feature type="domain" description="Mga helix-turn-helix" evidence="3">
    <location>
        <begin position="86"/>
        <end position="173"/>
    </location>
</feature>
<dbReference type="AlphaFoldDB" id="A0A4Z0D9F2"/>
<dbReference type="PANTHER" id="PTHR30185">
    <property type="entry name" value="CRYPTIC BETA-GLUCOSIDE BGL OPERON ANTITERMINATOR"/>
    <property type="match status" value="1"/>
</dbReference>
<reference evidence="4 6" key="2">
    <citation type="journal article" date="2020" name="Int. J. Syst. Evol. Microbiol.">
        <title>Vagococcus xieshaowenii sp. nov., isolated from snow finch (Montifringilla taczanowskii) cloacal content.</title>
        <authorList>
            <person name="Ge Y."/>
            <person name="Yang J."/>
            <person name="Lai X.H."/>
            <person name="Zhang G."/>
            <person name="Jin D."/>
            <person name="Lu S."/>
            <person name="Wang B."/>
            <person name="Huang Y."/>
            <person name="Huang Y."/>
            <person name="Ren Z."/>
            <person name="Zhang X."/>
            <person name="Xu J."/>
        </authorList>
    </citation>
    <scope>NUCLEOTIDE SEQUENCE [LARGE SCALE GENOMIC DNA]</scope>
    <source>
        <strain evidence="4">Personal::cf-49</strain>
        <strain evidence="6">personal::cf-49</strain>
    </source>
</reference>
<accession>A0A4Z0D9F2</accession>
<dbReference type="InterPro" id="IPR050661">
    <property type="entry name" value="BglG_antiterminators"/>
</dbReference>
<dbReference type="Pfam" id="PF05043">
    <property type="entry name" value="Mga"/>
    <property type="match status" value="1"/>
</dbReference>
<organism evidence="4 6">
    <name type="scientific">Vagococcus xieshaowenii</name>
    <dbReference type="NCBI Taxonomy" id="2562451"/>
    <lineage>
        <taxon>Bacteria</taxon>
        <taxon>Bacillati</taxon>
        <taxon>Bacillota</taxon>
        <taxon>Bacilli</taxon>
        <taxon>Lactobacillales</taxon>
        <taxon>Enterococcaceae</taxon>
        <taxon>Vagococcus</taxon>
    </lineage>
</organism>
<dbReference type="InterPro" id="IPR007737">
    <property type="entry name" value="Mga_HTH"/>
</dbReference>
<evidence type="ECO:0000259" key="3">
    <source>
        <dbReference type="Pfam" id="PF05043"/>
    </source>
</evidence>
<evidence type="ECO:0000313" key="4">
    <source>
        <dbReference type="EMBL" id="QCA29436.1"/>
    </source>
</evidence>
<dbReference type="KEGG" id="vac:E4Z98_08945"/>
<evidence type="ECO:0000256" key="1">
    <source>
        <dbReference type="ARBA" id="ARBA00023015"/>
    </source>
</evidence>
<gene>
    <name evidence="5" type="ORF">E4031_05020</name>
    <name evidence="4" type="ORF">E4Z98_08945</name>
</gene>
<accession>A0A7Z2B3Q6</accession>
<proteinExistence type="predicted"/>
<evidence type="ECO:0000313" key="5">
    <source>
        <dbReference type="EMBL" id="TFZ41556.1"/>
    </source>
</evidence>
<sequence length="480" mass="57374">MGYIRGDNMETFLNKKDRRAYEIIKKIENSDTNEMKVKTIASELGLSEHKVIEIIQALNDDLVTDEHQDKFDVYINEVGVLVKKSNFSSSFFLMYFLRRSIYYHILDDLFYSRIISLEEYSDRWFVSKATMGRHWHYLKDNLEKYEIKIIKRNNKFQLEGSEEIIRSFYFKLFKISQLPIKGVSGEVEELCRIYWDVNEEMSQKSIDDFKVMISIIYLRLTQGKYIARDKEYFYLKDEMPKNNFFYGKLTSFYQDFSMKEEQVTREFFFFTFFLRTNLIISKSSLSVSGVYLNSAIVTGPYFTICSEIIDTVKETYNIKMEAEEYFYLLVNLYMMIRKKEVYGELVDFVDHRYQTAIYKKFIDKLPDKLLQHASITTYQLYVVIFPLLTKVQEPLRLMVISSLGDHYREIIEKYLDVFMGNAIVYVRQLIERPDIILSDTFYEAGDIPCIYMPIFPNTVDLQYSMNQVWKIIIEKRKNKD</sequence>
<name>A0A4Z0D9F2_9ENTE</name>
<dbReference type="InterPro" id="IPR036388">
    <property type="entry name" value="WH-like_DNA-bd_sf"/>
</dbReference>
<evidence type="ECO:0000256" key="2">
    <source>
        <dbReference type="ARBA" id="ARBA00023163"/>
    </source>
</evidence>
<dbReference type="Gene3D" id="1.10.10.10">
    <property type="entry name" value="Winged helix-like DNA-binding domain superfamily/Winged helix DNA-binding domain"/>
    <property type="match status" value="1"/>
</dbReference>
<dbReference type="OrthoDB" id="2172289at2"/>
<dbReference type="PANTHER" id="PTHR30185:SF18">
    <property type="entry name" value="TRANSCRIPTIONAL REGULATOR MTLR"/>
    <property type="match status" value="1"/>
</dbReference>
<reference evidence="5 7" key="1">
    <citation type="submission" date="2019-03" db="EMBL/GenBank/DDBJ databases">
        <title>Vagococcus sp. was isolated fron gut of Carduelis flavirostris.</title>
        <authorList>
            <person name="Ge Y."/>
        </authorList>
    </citation>
    <scope>NUCLEOTIDE SEQUENCE [LARGE SCALE GENOMIC DNA]</scope>
    <source>
        <strain evidence="5 7">CF-210</strain>
    </source>
</reference>
<dbReference type="Proteomes" id="UP000297725">
    <property type="component" value="Unassembled WGS sequence"/>
</dbReference>
<keyword evidence="2" id="KW-0804">Transcription</keyword>
<evidence type="ECO:0000313" key="7">
    <source>
        <dbReference type="Proteomes" id="UP000297725"/>
    </source>
</evidence>
<keyword evidence="6" id="KW-1185">Reference proteome</keyword>
<dbReference type="Proteomes" id="UP000296883">
    <property type="component" value="Chromosome"/>
</dbReference>